<dbReference type="EMBL" id="BSRI01000001">
    <property type="protein sequence ID" value="GLV54275.1"/>
    <property type="molecule type" value="Genomic_DNA"/>
</dbReference>
<accession>A0ABQ6FJA5</accession>
<organism evidence="1 2">
    <name type="scientific">Dictyobacter halimunensis</name>
    <dbReference type="NCBI Taxonomy" id="3026934"/>
    <lineage>
        <taxon>Bacteria</taxon>
        <taxon>Bacillati</taxon>
        <taxon>Chloroflexota</taxon>
        <taxon>Ktedonobacteria</taxon>
        <taxon>Ktedonobacterales</taxon>
        <taxon>Dictyobacteraceae</taxon>
        <taxon>Dictyobacter</taxon>
    </lineage>
</organism>
<evidence type="ECO:0000313" key="1">
    <source>
        <dbReference type="EMBL" id="GLV54275.1"/>
    </source>
</evidence>
<dbReference type="InterPro" id="IPR024078">
    <property type="entry name" value="LmbE-like_dom_sf"/>
</dbReference>
<keyword evidence="2" id="KW-1185">Reference proteome</keyword>
<dbReference type="Proteomes" id="UP001344906">
    <property type="component" value="Unassembled WGS sequence"/>
</dbReference>
<protein>
    <submittedName>
        <fullName evidence="1">GlcNAc-PI de-N-acetylase</fullName>
    </submittedName>
</protein>
<gene>
    <name evidence="1" type="ORF">KDH_11230</name>
</gene>
<evidence type="ECO:0000313" key="2">
    <source>
        <dbReference type="Proteomes" id="UP001344906"/>
    </source>
</evidence>
<comment type="caution">
    <text evidence="1">The sequence shown here is derived from an EMBL/GenBank/DDBJ whole genome shotgun (WGS) entry which is preliminary data.</text>
</comment>
<dbReference type="SUPFAM" id="SSF102588">
    <property type="entry name" value="LmbE-like"/>
    <property type="match status" value="1"/>
</dbReference>
<dbReference type="PANTHER" id="PTHR12993">
    <property type="entry name" value="N-ACETYLGLUCOSAMINYL-PHOSPHATIDYLINOSITOL DE-N-ACETYLASE-RELATED"/>
    <property type="match status" value="1"/>
</dbReference>
<dbReference type="Pfam" id="PF02585">
    <property type="entry name" value="PIG-L"/>
    <property type="match status" value="1"/>
</dbReference>
<dbReference type="RefSeq" id="WP_338247982.1">
    <property type="nucleotide sequence ID" value="NZ_BSRI01000001.1"/>
</dbReference>
<dbReference type="PANTHER" id="PTHR12993:SF28">
    <property type="entry name" value="LMBE FAMILY PROTEIN"/>
    <property type="match status" value="1"/>
</dbReference>
<sequence>MRRITPPPGAVPIMAIAAHPDDIESWCAGTLAQAIDQGATVRLLLVTSGEHGSSDPQRQAHEVAAQREEEAQKAAALLGITEVVFLRYPDGDVENTRALRADLVAWTRRWQPAVVFTHDPEHPYPSYLCHRDHRVVGRAALDAVYPLARDHLAFAEQVQAGLSPHAVGEVWLFASSAADAYVDITTGFERKLEARLAHESQTADPLALREGWRKRAASIGSDAGLALAEAFTRLSLD</sequence>
<proteinExistence type="predicted"/>
<name>A0ABQ6FJA5_9CHLR</name>
<reference evidence="1 2" key="1">
    <citation type="submission" date="2023-02" db="EMBL/GenBank/DDBJ databases">
        <title>Dictyobacter halimunensis sp. nov., a new member of the class Ktedonobacteria from forest soil in a geothermal area.</title>
        <authorList>
            <person name="Rachmania M.K."/>
            <person name="Ningsih F."/>
            <person name="Sakai Y."/>
            <person name="Yabe S."/>
            <person name="Yokota A."/>
            <person name="Sjamsuridzal W."/>
        </authorList>
    </citation>
    <scope>NUCLEOTIDE SEQUENCE [LARGE SCALE GENOMIC DNA]</scope>
    <source>
        <strain evidence="1 2">S3.2.2.5</strain>
    </source>
</reference>
<dbReference type="Gene3D" id="3.40.50.10320">
    <property type="entry name" value="LmbE-like"/>
    <property type="match status" value="1"/>
</dbReference>
<dbReference type="InterPro" id="IPR003737">
    <property type="entry name" value="GlcNAc_PI_deacetylase-related"/>
</dbReference>